<comment type="similarity">
    <text evidence="6 14">Belongs to the class-IV pyridoxal-phosphate-dependent aminotransferase family.</text>
</comment>
<dbReference type="InterPro" id="IPR043132">
    <property type="entry name" value="BCAT-like_C"/>
</dbReference>
<name>A0A6M1RT54_9HYPH</name>
<dbReference type="GO" id="GO:0004084">
    <property type="term" value="F:branched-chain-amino-acid transaminase activity"/>
    <property type="evidence" value="ECO:0007669"/>
    <property type="project" value="UniProtKB-EC"/>
</dbReference>
<evidence type="ECO:0000313" key="17">
    <source>
        <dbReference type="Proteomes" id="UP000477849"/>
    </source>
</evidence>
<dbReference type="PANTHER" id="PTHR42743">
    <property type="entry name" value="AMINO-ACID AMINOTRANSFERASE"/>
    <property type="match status" value="1"/>
</dbReference>
<dbReference type="Pfam" id="PF01063">
    <property type="entry name" value="Aminotran_4"/>
    <property type="match status" value="1"/>
</dbReference>
<organism evidence="16 17">
    <name type="scientific">Rhizobium daejeonense</name>
    <dbReference type="NCBI Taxonomy" id="240521"/>
    <lineage>
        <taxon>Bacteria</taxon>
        <taxon>Pseudomonadati</taxon>
        <taxon>Pseudomonadota</taxon>
        <taxon>Alphaproteobacteria</taxon>
        <taxon>Hyphomicrobiales</taxon>
        <taxon>Rhizobiaceae</taxon>
        <taxon>Rhizobium/Agrobacterium group</taxon>
        <taxon>Rhizobium</taxon>
    </lineage>
</organism>
<keyword evidence="17" id="KW-1185">Reference proteome</keyword>
<dbReference type="Proteomes" id="UP000477849">
    <property type="component" value="Unassembled WGS sequence"/>
</dbReference>
<dbReference type="InterPro" id="IPR050571">
    <property type="entry name" value="Class-IV_PLP-Dep_Aminotrnsfr"/>
</dbReference>
<accession>A0A6M1RT54</accession>
<dbReference type="InterPro" id="IPR036038">
    <property type="entry name" value="Aminotransferase-like"/>
</dbReference>
<dbReference type="GO" id="GO:0009082">
    <property type="term" value="P:branched-chain amino acid biosynthetic process"/>
    <property type="evidence" value="ECO:0007669"/>
    <property type="project" value="UniProtKB-KW"/>
</dbReference>
<evidence type="ECO:0000256" key="11">
    <source>
        <dbReference type="ARBA" id="ARBA00048212"/>
    </source>
</evidence>
<dbReference type="EC" id="2.6.1.42" evidence="7"/>
<dbReference type="SUPFAM" id="SSF56752">
    <property type="entry name" value="D-aminoacid aminotransferase-like PLP-dependent enzymes"/>
    <property type="match status" value="1"/>
</dbReference>
<comment type="catalytic activity">
    <reaction evidence="12">
        <text>L-isoleucine + 2-oxoglutarate = (S)-3-methyl-2-oxopentanoate + L-glutamate</text>
        <dbReference type="Rhea" id="RHEA:24801"/>
        <dbReference type="ChEBI" id="CHEBI:16810"/>
        <dbReference type="ChEBI" id="CHEBI:29985"/>
        <dbReference type="ChEBI" id="CHEBI:35146"/>
        <dbReference type="ChEBI" id="CHEBI:58045"/>
        <dbReference type="EC" id="2.6.1.42"/>
    </reaction>
</comment>
<comment type="cofactor">
    <cofactor evidence="1 15">
        <name>pyridoxal 5'-phosphate</name>
        <dbReference type="ChEBI" id="CHEBI:597326"/>
    </cofactor>
</comment>
<evidence type="ECO:0000256" key="1">
    <source>
        <dbReference type="ARBA" id="ARBA00001933"/>
    </source>
</evidence>
<evidence type="ECO:0000256" key="10">
    <source>
        <dbReference type="ARBA" id="ARBA00023304"/>
    </source>
</evidence>
<dbReference type="EMBL" id="JAAKZH010000001">
    <property type="protein sequence ID" value="NGO62239.1"/>
    <property type="molecule type" value="Genomic_DNA"/>
</dbReference>
<reference evidence="16 17" key="1">
    <citation type="submission" date="2020-02" db="EMBL/GenBank/DDBJ databases">
        <title>Genome sequence of the type strain CCBAU10050 of Rhizobium daejeonense.</title>
        <authorList>
            <person name="Gao J."/>
            <person name="Sun J."/>
        </authorList>
    </citation>
    <scope>NUCLEOTIDE SEQUENCE [LARGE SCALE GENOMIC DNA]</scope>
    <source>
        <strain evidence="16 17">CCBAU10050</strain>
    </source>
</reference>
<protein>
    <recommendedName>
        <fullName evidence="8">Probable branched-chain-amino-acid aminotransferase</fullName>
        <ecNumber evidence="7">2.6.1.42</ecNumber>
    </recommendedName>
</protein>
<evidence type="ECO:0000256" key="4">
    <source>
        <dbReference type="ARBA" id="ARBA00004931"/>
    </source>
</evidence>
<gene>
    <name evidence="16" type="ORF">G6N76_01025</name>
</gene>
<comment type="function">
    <text evidence="2">Acts on leucine, isoleucine and valine.</text>
</comment>
<comment type="pathway">
    <text evidence="3">Amino-acid biosynthesis; L-isoleucine biosynthesis; L-isoleucine from 2-oxobutanoate: step 4/4.</text>
</comment>
<comment type="pathway">
    <text evidence="5">Amino-acid biosynthesis; L-leucine biosynthesis; L-leucine from 3-methyl-2-oxobutanoate: step 4/4.</text>
</comment>
<evidence type="ECO:0000256" key="14">
    <source>
        <dbReference type="RuleBase" id="RU004106"/>
    </source>
</evidence>
<keyword evidence="10" id="KW-0028">Amino-acid biosynthesis</keyword>
<comment type="pathway">
    <text evidence="4">Amino-acid biosynthesis; L-valine biosynthesis; L-valine from pyruvate: step 4/4.</text>
</comment>
<dbReference type="RefSeq" id="WP_163900783.1">
    <property type="nucleotide sequence ID" value="NZ_CP048427.1"/>
</dbReference>
<dbReference type="NCBIfam" id="NF005729">
    <property type="entry name" value="PRK07546.1-3"/>
    <property type="match status" value="1"/>
</dbReference>
<dbReference type="NCBIfam" id="NF005731">
    <property type="entry name" value="PRK07546.1-5"/>
    <property type="match status" value="1"/>
</dbReference>
<comment type="caution">
    <text evidence="16">The sequence shown here is derived from an EMBL/GenBank/DDBJ whole genome shotgun (WGS) entry which is preliminary data.</text>
</comment>
<dbReference type="PROSITE" id="PS00770">
    <property type="entry name" value="AA_TRANSFER_CLASS_4"/>
    <property type="match status" value="1"/>
</dbReference>
<evidence type="ECO:0000256" key="9">
    <source>
        <dbReference type="ARBA" id="ARBA00022898"/>
    </source>
</evidence>
<comment type="catalytic activity">
    <reaction evidence="13">
        <text>L-leucine + 2-oxoglutarate = 4-methyl-2-oxopentanoate + L-glutamate</text>
        <dbReference type="Rhea" id="RHEA:18321"/>
        <dbReference type="ChEBI" id="CHEBI:16810"/>
        <dbReference type="ChEBI" id="CHEBI:17865"/>
        <dbReference type="ChEBI" id="CHEBI:29985"/>
        <dbReference type="ChEBI" id="CHEBI:57427"/>
        <dbReference type="EC" id="2.6.1.42"/>
    </reaction>
</comment>
<evidence type="ECO:0000256" key="13">
    <source>
        <dbReference type="ARBA" id="ARBA00049229"/>
    </source>
</evidence>
<evidence type="ECO:0000256" key="6">
    <source>
        <dbReference type="ARBA" id="ARBA00009320"/>
    </source>
</evidence>
<sequence length="209" mass="23703">MDFSLIETMRWQPDEGFVRLDQHLRRLCRSADALGFRQPQDAAGKLNAEVGGDTPLRVRLTMSFRGKIEITTSPFEPVAEETVWKLRIAPNRLKSDDALYRHKTSRREPYEEARAAFKKEEADEVLLLNERGEVCEGTITNLFAEAEDGHLVTPALSSGLLPGVLRAELIRERKARSEVLKLEDLKFRKLFVGNSLRGLIRAELVESDA</sequence>
<evidence type="ECO:0000256" key="15">
    <source>
        <dbReference type="RuleBase" id="RU004516"/>
    </source>
</evidence>
<dbReference type="AlphaFoldDB" id="A0A6M1RT54"/>
<dbReference type="PANTHER" id="PTHR42743:SF11">
    <property type="entry name" value="AMINODEOXYCHORISMATE LYASE"/>
    <property type="match status" value="1"/>
</dbReference>
<proteinExistence type="inferred from homology"/>
<keyword evidence="10" id="KW-0100">Branched-chain amino acid biosynthesis</keyword>
<evidence type="ECO:0000256" key="12">
    <source>
        <dbReference type="ARBA" id="ARBA00048798"/>
    </source>
</evidence>
<dbReference type="InterPro" id="IPR001544">
    <property type="entry name" value="Aminotrans_IV"/>
</dbReference>
<comment type="catalytic activity">
    <reaction evidence="11">
        <text>L-valine + 2-oxoglutarate = 3-methyl-2-oxobutanoate + L-glutamate</text>
        <dbReference type="Rhea" id="RHEA:24813"/>
        <dbReference type="ChEBI" id="CHEBI:11851"/>
        <dbReference type="ChEBI" id="CHEBI:16810"/>
        <dbReference type="ChEBI" id="CHEBI:29985"/>
        <dbReference type="ChEBI" id="CHEBI:57762"/>
        <dbReference type="EC" id="2.6.1.42"/>
    </reaction>
</comment>
<dbReference type="Gene3D" id="3.20.10.10">
    <property type="entry name" value="D-amino Acid Aminotransferase, subunit A, domain 2"/>
    <property type="match status" value="1"/>
</dbReference>
<evidence type="ECO:0000256" key="8">
    <source>
        <dbReference type="ARBA" id="ARBA00014472"/>
    </source>
</evidence>
<keyword evidence="9 15" id="KW-0663">Pyridoxal phosphate</keyword>
<dbReference type="InterPro" id="IPR018300">
    <property type="entry name" value="Aminotrans_IV_CS"/>
</dbReference>
<evidence type="ECO:0000256" key="7">
    <source>
        <dbReference type="ARBA" id="ARBA00013053"/>
    </source>
</evidence>
<evidence type="ECO:0000313" key="16">
    <source>
        <dbReference type="EMBL" id="NGO62239.1"/>
    </source>
</evidence>
<evidence type="ECO:0000256" key="5">
    <source>
        <dbReference type="ARBA" id="ARBA00005072"/>
    </source>
</evidence>
<dbReference type="Gene3D" id="3.30.470.10">
    <property type="match status" value="1"/>
</dbReference>
<evidence type="ECO:0000256" key="2">
    <source>
        <dbReference type="ARBA" id="ARBA00003109"/>
    </source>
</evidence>
<dbReference type="InterPro" id="IPR043131">
    <property type="entry name" value="BCAT-like_N"/>
</dbReference>
<evidence type="ECO:0000256" key="3">
    <source>
        <dbReference type="ARBA" id="ARBA00004824"/>
    </source>
</evidence>